<gene>
    <name evidence="1" type="ORF">L2764_16350</name>
</gene>
<protein>
    <recommendedName>
        <fullName evidence="3">Secreted protein</fullName>
    </recommendedName>
</protein>
<accession>A0ABT0LE75</accession>
<evidence type="ECO:0000313" key="1">
    <source>
        <dbReference type="EMBL" id="MCL1125999.1"/>
    </source>
</evidence>
<name>A0ABT0LE75_9GAMM</name>
<evidence type="ECO:0000313" key="2">
    <source>
        <dbReference type="Proteomes" id="UP001203423"/>
    </source>
</evidence>
<reference evidence="1 2" key="1">
    <citation type="submission" date="2022-01" db="EMBL/GenBank/DDBJ databases">
        <title>Whole genome-based taxonomy of the Shewanellaceae.</title>
        <authorList>
            <person name="Martin-Rodriguez A.J."/>
        </authorList>
    </citation>
    <scope>NUCLEOTIDE SEQUENCE [LARGE SCALE GENOMIC DNA]</scope>
    <source>
        <strain evidence="1 2">DSM 17177</strain>
    </source>
</reference>
<proteinExistence type="predicted"/>
<keyword evidence="2" id="KW-1185">Reference proteome</keyword>
<evidence type="ECO:0008006" key="3">
    <source>
        <dbReference type="Google" id="ProtNLM"/>
    </source>
</evidence>
<organism evidence="1 2">
    <name type="scientific">Shewanella surugensis</name>
    <dbReference type="NCBI Taxonomy" id="212020"/>
    <lineage>
        <taxon>Bacteria</taxon>
        <taxon>Pseudomonadati</taxon>
        <taxon>Pseudomonadota</taxon>
        <taxon>Gammaproteobacteria</taxon>
        <taxon>Alteromonadales</taxon>
        <taxon>Shewanellaceae</taxon>
        <taxon>Shewanella</taxon>
    </lineage>
</organism>
<dbReference type="Proteomes" id="UP001203423">
    <property type="component" value="Unassembled WGS sequence"/>
</dbReference>
<dbReference type="RefSeq" id="WP_248941331.1">
    <property type="nucleotide sequence ID" value="NZ_JAKIKS010000069.1"/>
</dbReference>
<dbReference type="EMBL" id="JAKIKS010000069">
    <property type="protein sequence ID" value="MCL1125999.1"/>
    <property type="molecule type" value="Genomic_DNA"/>
</dbReference>
<sequence length="80" mass="8874">MMFLSTCGICLSVHGFLNPVTPTSTVPTAITSLPAVCTQWKESPSAQVQDIWALVPMLIQWNEMRVEMKSAEFNSALWVC</sequence>
<comment type="caution">
    <text evidence="1">The sequence shown here is derived from an EMBL/GenBank/DDBJ whole genome shotgun (WGS) entry which is preliminary data.</text>
</comment>